<gene>
    <name evidence="2" type="ORF">BIW11_04869</name>
</gene>
<dbReference type="Pfam" id="PF18384">
    <property type="entry name" value="zf_CCCH_5"/>
    <property type="match status" value="1"/>
</dbReference>
<dbReference type="Proteomes" id="UP000192247">
    <property type="component" value="Unassembled WGS sequence"/>
</dbReference>
<dbReference type="InterPro" id="IPR040594">
    <property type="entry name" value="UNK_Znf_1"/>
</dbReference>
<sequence>MDDDGFLHSVSQVSAVRVRVHFLLYSWLLMYDTFCRYLKEFRVEQCPQFIQHKCTQHKPFTCFHWHFMNQRRRRPIRDPKSKTFNYSPDMYCTKYDETTGICADGDDCTGKKANSRTAFPYSSSRQCYTSLDASSHYCTPLRSVPSLTLAVSAGRLASTAKSTTSATGLNGYAHTAPMSVGGVVHVVPLVISSRSPPHTEAGALRKREWPKQSCRLNLLDEILVNINGCWGPAIISRERGASAALSDMARVTAGSASFASPVWGHSRFWLLLERPLAGVTRRGVGSYVQWRVHVRREREASVLVVLLIHFVFDFSAIRSLLRSSAQSADYLAGGDSMARQSAYSYRLR</sequence>
<comment type="caution">
    <text evidence="2">The sequence shown here is derived from an EMBL/GenBank/DDBJ whole genome shotgun (WGS) entry which is preliminary data.</text>
</comment>
<dbReference type="InParanoid" id="A0A1V9X129"/>
<dbReference type="EMBL" id="MNPL01030297">
    <property type="protein sequence ID" value="OQR67002.1"/>
    <property type="molecule type" value="Genomic_DNA"/>
</dbReference>
<evidence type="ECO:0000313" key="3">
    <source>
        <dbReference type="Proteomes" id="UP000192247"/>
    </source>
</evidence>
<dbReference type="STRING" id="418985.A0A1V9X129"/>
<accession>A0A1V9X129</accession>
<evidence type="ECO:0000313" key="2">
    <source>
        <dbReference type="EMBL" id="OQR67002.1"/>
    </source>
</evidence>
<name>A0A1V9X129_9ACAR</name>
<keyword evidence="3" id="KW-1185">Reference proteome</keyword>
<reference evidence="2 3" key="1">
    <citation type="journal article" date="2017" name="Gigascience">
        <title>Draft genome of the honey bee ectoparasitic mite, Tropilaelaps mercedesae, is shaped by the parasitic life history.</title>
        <authorList>
            <person name="Dong X."/>
            <person name="Armstrong S.D."/>
            <person name="Xia D."/>
            <person name="Makepeace B.L."/>
            <person name="Darby A.C."/>
            <person name="Kadowaki T."/>
        </authorList>
    </citation>
    <scope>NUCLEOTIDE SEQUENCE [LARGE SCALE GENOMIC DNA]</scope>
    <source>
        <strain evidence="2">Wuxi-XJTLU</strain>
    </source>
</reference>
<proteinExistence type="predicted"/>
<feature type="domain" description="Unkempt zinc finger" evidence="1">
    <location>
        <begin position="36"/>
        <end position="74"/>
    </location>
</feature>
<organism evidence="2 3">
    <name type="scientific">Tropilaelaps mercedesae</name>
    <dbReference type="NCBI Taxonomy" id="418985"/>
    <lineage>
        <taxon>Eukaryota</taxon>
        <taxon>Metazoa</taxon>
        <taxon>Ecdysozoa</taxon>
        <taxon>Arthropoda</taxon>
        <taxon>Chelicerata</taxon>
        <taxon>Arachnida</taxon>
        <taxon>Acari</taxon>
        <taxon>Parasitiformes</taxon>
        <taxon>Mesostigmata</taxon>
        <taxon>Gamasina</taxon>
        <taxon>Dermanyssoidea</taxon>
        <taxon>Laelapidae</taxon>
        <taxon>Tropilaelaps</taxon>
    </lineage>
</organism>
<protein>
    <submittedName>
        <fullName evidence="2">RING finger protein unkempt-like</fullName>
    </submittedName>
</protein>
<dbReference type="OrthoDB" id="20534at2759"/>
<dbReference type="AlphaFoldDB" id="A0A1V9X129"/>
<evidence type="ECO:0000259" key="1">
    <source>
        <dbReference type="Pfam" id="PF18384"/>
    </source>
</evidence>